<organism evidence="1">
    <name type="scientific">uncultured Caudovirales phage</name>
    <dbReference type="NCBI Taxonomy" id="2100421"/>
    <lineage>
        <taxon>Viruses</taxon>
        <taxon>Duplodnaviria</taxon>
        <taxon>Heunggongvirae</taxon>
        <taxon>Uroviricota</taxon>
        <taxon>Caudoviricetes</taxon>
        <taxon>Peduoviridae</taxon>
        <taxon>Maltschvirus</taxon>
        <taxon>Maltschvirus maltsch</taxon>
    </lineage>
</organism>
<protein>
    <submittedName>
        <fullName evidence="1">Uncharacterized protein</fullName>
    </submittedName>
</protein>
<reference evidence="1" key="1">
    <citation type="submission" date="2020-04" db="EMBL/GenBank/DDBJ databases">
        <authorList>
            <person name="Chiriac C."/>
            <person name="Salcher M."/>
            <person name="Ghai R."/>
            <person name="Kavagutti S V."/>
        </authorList>
    </citation>
    <scope>NUCLEOTIDE SEQUENCE</scope>
</reference>
<name>A0A6J5MLW4_9CAUD</name>
<gene>
    <name evidence="1" type="ORF">UFOVP509_7</name>
</gene>
<accession>A0A6J5MLW4</accession>
<proteinExistence type="predicted"/>
<evidence type="ECO:0000313" key="1">
    <source>
        <dbReference type="EMBL" id="CAB4146981.1"/>
    </source>
</evidence>
<dbReference type="EMBL" id="LR796479">
    <property type="protein sequence ID" value="CAB4146981.1"/>
    <property type="molecule type" value="Genomic_DNA"/>
</dbReference>
<sequence length="107" mass="10956">MKLHLGKLDFGKIISLSKFVGGAVKAVQAVHGAAPGADKHQIVADAALSALPFLEGLTGLDVADNAKILALLNSLIALEKSAMNASAAVVQARADLDSVIADLKSKR</sequence>